<dbReference type="HOGENOM" id="CLU_2275857_0_0_11"/>
<dbReference type="KEGG" id="sfi:SFUL_5553"/>
<evidence type="ECO:0000313" key="2">
    <source>
        <dbReference type="Proteomes" id="UP000013304"/>
    </source>
</evidence>
<dbReference type="OrthoDB" id="4224844at2"/>
<sequence length="102" mass="10687">MTTPETDKPCACSSYSLLVLVHENAEGDKVWQQTTTRCAATTKRTFAPGHDAKLKSLLLQAGAGGHQVRRTASSTVVDRDAAKVAADLGWEGIIPGGPQPAA</sequence>
<protein>
    <submittedName>
        <fullName evidence="1">Uncharacterized protein</fullName>
    </submittedName>
</protein>
<evidence type="ECO:0000313" key="1">
    <source>
        <dbReference type="EMBL" id="AGK80441.1"/>
    </source>
</evidence>
<dbReference type="AlphaFoldDB" id="N0CWD9"/>
<dbReference type="PATRIC" id="fig|1303692.3.peg.5578"/>
<proteinExistence type="predicted"/>
<organism evidence="1 2">
    <name type="scientific">Streptomyces microflavus DSM 40593</name>
    <dbReference type="NCBI Taxonomy" id="1303692"/>
    <lineage>
        <taxon>Bacteria</taxon>
        <taxon>Bacillati</taxon>
        <taxon>Actinomycetota</taxon>
        <taxon>Actinomycetes</taxon>
        <taxon>Kitasatosporales</taxon>
        <taxon>Streptomycetaceae</taxon>
        <taxon>Streptomyces</taxon>
    </lineage>
</organism>
<dbReference type="RefSeq" id="WP_015611744.1">
    <property type="nucleotide sequence ID" value="NC_021177.1"/>
</dbReference>
<gene>
    <name evidence="1" type="ORF">SFUL_5553</name>
</gene>
<dbReference type="Proteomes" id="UP000013304">
    <property type="component" value="Chromosome"/>
</dbReference>
<accession>N0CWD9</accession>
<name>N0CWD9_STRMI</name>
<dbReference type="eggNOG" id="ENOG5030NED">
    <property type="taxonomic scope" value="Bacteria"/>
</dbReference>
<reference evidence="1 2" key="1">
    <citation type="submission" date="2013-04" db="EMBL/GenBank/DDBJ databases">
        <title>Complete genome sequence of Streptomyces fulvissimus.</title>
        <authorList>
            <person name="Myronovskyi M."/>
            <person name="Tokovenko B."/>
            <person name="Manderscheid N."/>
            <person name="Petzke L."/>
            <person name="Luzhetskyy A."/>
        </authorList>
    </citation>
    <scope>NUCLEOTIDE SEQUENCE [LARGE SCALE GENOMIC DNA]</scope>
    <source>
        <strain evidence="1 2">DSM 40593</strain>
    </source>
</reference>
<dbReference type="EMBL" id="CP005080">
    <property type="protein sequence ID" value="AGK80441.1"/>
    <property type="molecule type" value="Genomic_DNA"/>
</dbReference>